<keyword evidence="5" id="KW-0206">Cytoskeleton</keyword>
<dbReference type="PANTHER" id="PTHR14326:SF58">
    <property type="entry name" value="TPX2 (TARGETING PROTEIN FOR XKLP2) PROTEIN FAMILY"/>
    <property type="match status" value="1"/>
</dbReference>
<evidence type="ECO:0000256" key="3">
    <source>
        <dbReference type="ARBA" id="ARBA00022490"/>
    </source>
</evidence>
<dbReference type="EMBL" id="DF973389">
    <property type="protein sequence ID" value="GAU29153.1"/>
    <property type="molecule type" value="Genomic_DNA"/>
</dbReference>
<gene>
    <name evidence="9" type="ORF">TSUD_275720</name>
</gene>
<evidence type="ECO:0000256" key="2">
    <source>
        <dbReference type="ARBA" id="ARBA00005885"/>
    </source>
</evidence>
<dbReference type="GO" id="GO:0030295">
    <property type="term" value="F:protein kinase activator activity"/>
    <property type="evidence" value="ECO:0007669"/>
    <property type="project" value="TreeGrafter"/>
</dbReference>
<dbReference type="GO" id="GO:0090307">
    <property type="term" value="P:mitotic spindle assembly"/>
    <property type="evidence" value="ECO:0007669"/>
    <property type="project" value="TreeGrafter"/>
</dbReference>
<evidence type="ECO:0000313" key="9">
    <source>
        <dbReference type="EMBL" id="GAU29153.1"/>
    </source>
</evidence>
<dbReference type="Proteomes" id="UP000242715">
    <property type="component" value="Unassembled WGS sequence"/>
</dbReference>
<evidence type="ECO:0000256" key="1">
    <source>
        <dbReference type="ARBA" id="ARBA00004245"/>
    </source>
</evidence>
<feature type="region of interest" description="Disordered" evidence="7">
    <location>
        <begin position="1"/>
        <end position="26"/>
    </location>
</feature>
<comment type="similarity">
    <text evidence="2">Belongs to the TPX2 family.</text>
</comment>
<sequence>MWKKKQKLKVTSQKPFKLRTEQRGKMKEEQLMKKVKEILTEEEKMRIPIAQGLPWTIDEPECLIKPPVKESTKPIDVKLHSDVRAIDRAEFDQQVAEKLSLIEQQKMEMERQQKLAEEEEIRRLRKELIPKAQPMPYFDRPFIPRRSMKHPTIPKEPKFHIPHHKKIKCLSLNEMRSYSSYFN</sequence>
<dbReference type="Pfam" id="PF06886">
    <property type="entry name" value="TPX2"/>
    <property type="match status" value="1"/>
</dbReference>
<evidence type="ECO:0000256" key="7">
    <source>
        <dbReference type="SAM" id="MobiDB-lite"/>
    </source>
</evidence>
<keyword evidence="10" id="KW-1185">Reference proteome</keyword>
<reference evidence="10" key="1">
    <citation type="journal article" date="2017" name="Front. Plant Sci.">
        <title>Climate Clever Clovers: New Paradigm to Reduce the Environmental Footprint of Ruminants by Breeding Low Methanogenic Forages Utilizing Haplotype Variation.</title>
        <authorList>
            <person name="Kaur P."/>
            <person name="Appels R."/>
            <person name="Bayer P.E."/>
            <person name="Keeble-Gagnere G."/>
            <person name="Wang J."/>
            <person name="Hirakawa H."/>
            <person name="Shirasawa K."/>
            <person name="Vercoe P."/>
            <person name="Stefanova K."/>
            <person name="Durmic Z."/>
            <person name="Nichols P."/>
            <person name="Revell C."/>
            <person name="Isobe S.N."/>
            <person name="Edwards D."/>
            <person name="Erskine W."/>
        </authorList>
    </citation>
    <scope>NUCLEOTIDE SEQUENCE [LARGE SCALE GENOMIC DNA]</scope>
    <source>
        <strain evidence="10">cv. Daliak</strain>
    </source>
</reference>
<dbReference type="InterPro" id="IPR009675">
    <property type="entry name" value="TPX2_fam"/>
</dbReference>
<evidence type="ECO:0000259" key="8">
    <source>
        <dbReference type="Pfam" id="PF06886"/>
    </source>
</evidence>
<dbReference type="GO" id="GO:0005819">
    <property type="term" value="C:spindle"/>
    <property type="evidence" value="ECO:0007669"/>
    <property type="project" value="InterPro"/>
</dbReference>
<evidence type="ECO:0000256" key="5">
    <source>
        <dbReference type="ARBA" id="ARBA00023212"/>
    </source>
</evidence>
<name>A0A2Z6MH44_TRISU</name>
<evidence type="ECO:0000256" key="4">
    <source>
        <dbReference type="ARBA" id="ARBA00022701"/>
    </source>
</evidence>
<feature type="coiled-coil region" evidence="6">
    <location>
        <begin position="99"/>
        <end position="127"/>
    </location>
</feature>
<dbReference type="PANTHER" id="PTHR14326">
    <property type="entry name" value="TARGETING PROTEIN FOR XKLP2"/>
    <property type="match status" value="1"/>
</dbReference>
<dbReference type="GO" id="GO:0008017">
    <property type="term" value="F:microtubule binding"/>
    <property type="evidence" value="ECO:0007669"/>
    <property type="project" value="TreeGrafter"/>
</dbReference>
<dbReference type="GO" id="GO:0060236">
    <property type="term" value="P:regulation of mitotic spindle organization"/>
    <property type="evidence" value="ECO:0007669"/>
    <property type="project" value="InterPro"/>
</dbReference>
<feature type="domain" description="TPX2 C-terminal" evidence="8">
    <location>
        <begin position="78"/>
        <end position="152"/>
    </location>
</feature>
<evidence type="ECO:0000256" key="6">
    <source>
        <dbReference type="SAM" id="Coils"/>
    </source>
</evidence>
<organism evidence="9 10">
    <name type="scientific">Trifolium subterraneum</name>
    <name type="common">Subterranean clover</name>
    <dbReference type="NCBI Taxonomy" id="3900"/>
    <lineage>
        <taxon>Eukaryota</taxon>
        <taxon>Viridiplantae</taxon>
        <taxon>Streptophyta</taxon>
        <taxon>Embryophyta</taxon>
        <taxon>Tracheophyta</taxon>
        <taxon>Spermatophyta</taxon>
        <taxon>Magnoliopsida</taxon>
        <taxon>eudicotyledons</taxon>
        <taxon>Gunneridae</taxon>
        <taxon>Pentapetalae</taxon>
        <taxon>rosids</taxon>
        <taxon>fabids</taxon>
        <taxon>Fabales</taxon>
        <taxon>Fabaceae</taxon>
        <taxon>Papilionoideae</taxon>
        <taxon>50 kb inversion clade</taxon>
        <taxon>NPAAA clade</taxon>
        <taxon>Hologalegina</taxon>
        <taxon>IRL clade</taxon>
        <taxon>Trifolieae</taxon>
        <taxon>Trifolium</taxon>
    </lineage>
</organism>
<dbReference type="AlphaFoldDB" id="A0A2Z6MH44"/>
<proteinExistence type="inferred from homology"/>
<protein>
    <recommendedName>
        <fullName evidence="8">TPX2 C-terminal domain-containing protein</fullName>
    </recommendedName>
</protein>
<accession>A0A2Z6MH44</accession>
<keyword evidence="6" id="KW-0175">Coiled coil</keyword>
<dbReference type="OrthoDB" id="7677582at2759"/>
<keyword evidence="4" id="KW-0493">Microtubule</keyword>
<keyword evidence="3" id="KW-0963">Cytoplasm</keyword>
<evidence type="ECO:0000313" key="10">
    <source>
        <dbReference type="Proteomes" id="UP000242715"/>
    </source>
</evidence>
<dbReference type="InterPro" id="IPR027329">
    <property type="entry name" value="TPX2_C"/>
</dbReference>
<dbReference type="GO" id="GO:0005880">
    <property type="term" value="C:nuclear microtubule"/>
    <property type="evidence" value="ECO:0007669"/>
    <property type="project" value="TreeGrafter"/>
</dbReference>
<comment type="subcellular location">
    <subcellularLocation>
        <location evidence="1">Cytoplasm</location>
        <location evidence="1">Cytoskeleton</location>
    </subcellularLocation>
</comment>